<proteinExistence type="predicted"/>
<evidence type="ECO:0000256" key="2">
    <source>
        <dbReference type="ARBA" id="ARBA00022723"/>
    </source>
</evidence>
<gene>
    <name evidence="6" type="ORF">J2S43_008094</name>
</gene>
<comment type="caution">
    <text evidence="6">The sequence shown here is derived from an EMBL/GenBank/DDBJ whole genome shotgun (WGS) entry which is preliminary data.</text>
</comment>
<evidence type="ECO:0000313" key="6">
    <source>
        <dbReference type="EMBL" id="MDP9799582.1"/>
    </source>
</evidence>
<name>A0ABT9N7A7_9ACTN</name>
<evidence type="ECO:0000256" key="3">
    <source>
        <dbReference type="ARBA" id="ARBA00022801"/>
    </source>
</evidence>
<evidence type="ECO:0000256" key="4">
    <source>
        <dbReference type="ARBA" id="ARBA00022842"/>
    </source>
</evidence>
<dbReference type="EMBL" id="JAUSRA010000001">
    <property type="protein sequence ID" value="MDP9799582.1"/>
    <property type="molecule type" value="Genomic_DNA"/>
</dbReference>
<dbReference type="Pfam" id="PF13470">
    <property type="entry name" value="PIN_3"/>
    <property type="match status" value="1"/>
</dbReference>
<keyword evidence="2" id="KW-0479">Metal-binding</keyword>
<protein>
    <recommendedName>
        <fullName evidence="5">PIN domain-containing protein</fullName>
    </recommendedName>
</protein>
<keyword evidence="4" id="KW-0460">Magnesium</keyword>
<dbReference type="Proteomes" id="UP001240984">
    <property type="component" value="Unassembled WGS sequence"/>
</dbReference>
<keyword evidence="1" id="KW-0540">Nuclease</keyword>
<sequence>MFTAALDTCVLWPSMQRDFLLSLAVEGMYRPTWSSVAMEELEYHEARKLQRRQGMRTSQADGRAAALIAQMRPHFGDAEIFGFEALEGTFDLPDPDDEHVVAAAVLAGAGVIVTSNIKDFPGDRIPAGLLGTEIRAAQRQGDIDDGADPEQLAALLLAVLRGIEAVGKAGLGPRTVTGIAETALAALPRPGGLS</sequence>
<evidence type="ECO:0000256" key="1">
    <source>
        <dbReference type="ARBA" id="ARBA00022722"/>
    </source>
</evidence>
<evidence type="ECO:0000259" key="5">
    <source>
        <dbReference type="Pfam" id="PF13470"/>
    </source>
</evidence>
<feature type="domain" description="PIN" evidence="5">
    <location>
        <begin position="16"/>
        <end position="118"/>
    </location>
</feature>
<dbReference type="SUPFAM" id="SSF48498">
    <property type="entry name" value="Tetracyclin repressor-like, C-terminal domain"/>
    <property type="match status" value="1"/>
</dbReference>
<keyword evidence="3" id="KW-0378">Hydrolase</keyword>
<dbReference type="InterPro" id="IPR036271">
    <property type="entry name" value="Tet_transcr_reg_TetR-rel_C_sf"/>
</dbReference>
<accession>A0ABT9N7A7</accession>
<evidence type="ECO:0000313" key="7">
    <source>
        <dbReference type="Proteomes" id="UP001240984"/>
    </source>
</evidence>
<dbReference type="Gene3D" id="1.10.357.10">
    <property type="entry name" value="Tetracycline Repressor, domain 2"/>
    <property type="match status" value="1"/>
</dbReference>
<reference evidence="6 7" key="1">
    <citation type="submission" date="2023-07" db="EMBL/GenBank/DDBJ databases">
        <title>Sequencing the genomes of 1000 actinobacteria strains.</title>
        <authorList>
            <person name="Klenk H.-P."/>
        </authorList>
    </citation>
    <scope>NUCLEOTIDE SEQUENCE [LARGE SCALE GENOMIC DNA]</scope>
    <source>
        <strain evidence="6 7">DSM 44710</strain>
    </source>
</reference>
<keyword evidence="7" id="KW-1185">Reference proteome</keyword>
<dbReference type="InterPro" id="IPR002716">
    <property type="entry name" value="PIN_dom"/>
</dbReference>
<organism evidence="6 7">
    <name type="scientific">Catenuloplanes nepalensis</name>
    <dbReference type="NCBI Taxonomy" id="587533"/>
    <lineage>
        <taxon>Bacteria</taxon>
        <taxon>Bacillati</taxon>
        <taxon>Actinomycetota</taxon>
        <taxon>Actinomycetes</taxon>
        <taxon>Micromonosporales</taxon>
        <taxon>Micromonosporaceae</taxon>
        <taxon>Catenuloplanes</taxon>
    </lineage>
</organism>
<dbReference type="RefSeq" id="WP_306838519.1">
    <property type="nucleotide sequence ID" value="NZ_JAUSRA010000001.1"/>
</dbReference>